<feature type="transmembrane region" description="Helical" evidence="1">
    <location>
        <begin position="39"/>
        <end position="59"/>
    </location>
</feature>
<keyword evidence="1" id="KW-0472">Membrane</keyword>
<keyword evidence="1" id="KW-0812">Transmembrane</keyword>
<proteinExistence type="predicted"/>
<keyword evidence="1" id="KW-1133">Transmembrane helix</keyword>
<protein>
    <submittedName>
        <fullName evidence="2">DUF4199 domain-containing protein</fullName>
    </submittedName>
</protein>
<feature type="transmembrane region" description="Helical" evidence="1">
    <location>
        <begin position="152"/>
        <end position="174"/>
    </location>
</feature>
<gene>
    <name evidence="2" type="ORF">DPV69_02300</name>
</gene>
<name>A0A443Z0Y2_9SPHI</name>
<feature type="transmembrane region" description="Helical" evidence="1">
    <location>
        <begin position="71"/>
        <end position="96"/>
    </location>
</feature>
<evidence type="ECO:0000313" key="3">
    <source>
        <dbReference type="Proteomes" id="UP000284120"/>
    </source>
</evidence>
<dbReference type="EMBL" id="SAYW01000001">
    <property type="protein sequence ID" value="RWU10197.1"/>
    <property type="molecule type" value="Genomic_DNA"/>
</dbReference>
<dbReference type="Proteomes" id="UP000284120">
    <property type="component" value="Unassembled WGS sequence"/>
</dbReference>
<evidence type="ECO:0000256" key="1">
    <source>
        <dbReference type="SAM" id="Phobius"/>
    </source>
</evidence>
<organism evidence="2 3">
    <name type="scientific">Pedobacter chitinilyticus</name>
    <dbReference type="NCBI Taxonomy" id="2233776"/>
    <lineage>
        <taxon>Bacteria</taxon>
        <taxon>Pseudomonadati</taxon>
        <taxon>Bacteroidota</taxon>
        <taxon>Sphingobacteriia</taxon>
        <taxon>Sphingobacteriales</taxon>
        <taxon>Sphingobacteriaceae</taxon>
        <taxon>Pedobacter</taxon>
    </lineage>
</organism>
<feature type="transmembrane region" description="Helical" evidence="1">
    <location>
        <begin position="12"/>
        <end position="33"/>
    </location>
</feature>
<keyword evidence="3" id="KW-1185">Reference proteome</keyword>
<accession>A0A443Z0Y2</accession>
<sequence>MTSTVNIKNEALKNGLIWGAVNIVLFLATWYLAPSLMSSYAYAAITILIGIAFAIFFCIDMRKKVGGYWTFGEALWPIFVTFVLAMGIVFVFNIVFGKYIDPSYPEKMKEMVLTKTESTMKSFGLSDEEISKAMDKTHENVEQQFSPNFSQAIVGFGISAVMYFIGALIFALIFKRSNPNPFDNPAQNNTEGN</sequence>
<evidence type="ECO:0000313" key="2">
    <source>
        <dbReference type="EMBL" id="RWU10197.1"/>
    </source>
</evidence>
<dbReference type="Pfam" id="PF13858">
    <property type="entry name" value="DUF4199"/>
    <property type="match status" value="1"/>
</dbReference>
<dbReference type="RefSeq" id="WP_113645691.1">
    <property type="nucleotide sequence ID" value="NZ_QMHN01000001.1"/>
</dbReference>
<dbReference type="OrthoDB" id="660361at2"/>
<dbReference type="InterPro" id="IPR025250">
    <property type="entry name" value="DUF4199"/>
</dbReference>
<dbReference type="AlphaFoldDB" id="A0A443Z0Y2"/>
<comment type="caution">
    <text evidence="2">The sequence shown here is derived from an EMBL/GenBank/DDBJ whole genome shotgun (WGS) entry which is preliminary data.</text>
</comment>
<reference evidence="2 3" key="1">
    <citation type="submission" date="2018-06" db="EMBL/GenBank/DDBJ databases">
        <title>Pedobacter endophyticus sp. nov., an endophytic bacterium isolated from a leaf of Triticum aestivum.</title>
        <authorList>
            <person name="Zhang L."/>
        </authorList>
    </citation>
    <scope>NUCLEOTIDE SEQUENCE [LARGE SCALE GENOMIC DNA]</scope>
    <source>
        <strain evidence="2 3">CM134L-2</strain>
    </source>
</reference>